<dbReference type="SUPFAM" id="SSF46785">
    <property type="entry name" value="Winged helix' DNA-binding domain"/>
    <property type="match status" value="1"/>
</dbReference>
<sequence>MSDFSVVLPDNLPLFSGISQEKRKAMLTCLGARVRTVRKGEFLVLAQDEVNYIGIVLSGEVHMIHEDRWGDKAVLAVIRSGGLFSETFVCGTILQSIVTFQAVKNTQFLVLPFQKVLHICTNACPFHHQLIENMLHLMADKNAQLLTKLEVVSKKKLRKKLLTYFSFQSEQAGSQTFTIPLTRTQLADYLCADRTAVARELAHMKDEGLIEINQQRVTLY</sequence>
<dbReference type="PROSITE" id="PS50042">
    <property type="entry name" value="CNMP_BINDING_3"/>
    <property type="match status" value="1"/>
</dbReference>
<dbReference type="EMBL" id="JBBMEU010000025">
    <property type="protein sequence ID" value="MEQ2422171.1"/>
    <property type="molecule type" value="Genomic_DNA"/>
</dbReference>
<accession>A0ABV1CVL7</accession>
<dbReference type="Gene3D" id="2.60.120.10">
    <property type="entry name" value="Jelly Rolls"/>
    <property type="match status" value="1"/>
</dbReference>
<dbReference type="Pfam" id="PF00027">
    <property type="entry name" value="cNMP_binding"/>
    <property type="match status" value="1"/>
</dbReference>
<evidence type="ECO:0000259" key="4">
    <source>
        <dbReference type="PROSITE" id="PS50042"/>
    </source>
</evidence>
<gene>
    <name evidence="6" type="ORF">WMO23_05425</name>
</gene>
<keyword evidence="2" id="KW-0238">DNA-binding</keyword>
<evidence type="ECO:0000256" key="3">
    <source>
        <dbReference type="ARBA" id="ARBA00023163"/>
    </source>
</evidence>
<organism evidence="6 7">
    <name type="scientific">Megasphaera intestinihominis</name>
    <dbReference type="NCBI Taxonomy" id="3133159"/>
    <lineage>
        <taxon>Bacteria</taxon>
        <taxon>Bacillati</taxon>
        <taxon>Bacillota</taxon>
        <taxon>Negativicutes</taxon>
        <taxon>Veillonellales</taxon>
        <taxon>Veillonellaceae</taxon>
        <taxon>Megasphaera</taxon>
    </lineage>
</organism>
<keyword evidence="3" id="KW-0804">Transcription</keyword>
<protein>
    <submittedName>
        <fullName evidence="6">Crp/Fnr family transcriptional regulator</fullName>
    </submittedName>
</protein>
<dbReference type="InterPro" id="IPR036390">
    <property type="entry name" value="WH_DNA-bd_sf"/>
</dbReference>
<dbReference type="SUPFAM" id="SSF51206">
    <property type="entry name" value="cAMP-binding domain-like"/>
    <property type="match status" value="1"/>
</dbReference>
<evidence type="ECO:0000313" key="7">
    <source>
        <dbReference type="Proteomes" id="UP001433088"/>
    </source>
</evidence>
<evidence type="ECO:0000259" key="5">
    <source>
        <dbReference type="PROSITE" id="PS51063"/>
    </source>
</evidence>
<evidence type="ECO:0000256" key="1">
    <source>
        <dbReference type="ARBA" id="ARBA00023015"/>
    </source>
</evidence>
<name>A0ABV1CVL7_9FIRM</name>
<dbReference type="CDD" id="cd00038">
    <property type="entry name" value="CAP_ED"/>
    <property type="match status" value="1"/>
</dbReference>
<dbReference type="InterPro" id="IPR014710">
    <property type="entry name" value="RmlC-like_jellyroll"/>
</dbReference>
<feature type="domain" description="HTH crp-type" evidence="5">
    <location>
        <begin position="155"/>
        <end position="220"/>
    </location>
</feature>
<feature type="domain" description="Cyclic nucleotide-binding" evidence="4">
    <location>
        <begin position="14"/>
        <end position="86"/>
    </location>
</feature>
<comment type="caution">
    <text evidence="6">The sequence shown here is derived from an EMBL/GenBank/DDBJ whole genome shotgun (WGS) entry which is preliminary data.</text>
</comment>
<dbReference type="InterPro" id="IPR012318">
    <property type="entry name" value="HTH_CRP"/>
</dbReference>
<dbReference type="Proteomes" id="UP001433088">
    <property type="component" value="Unassembled WGS sequence"/>
</dbReference>
<dbReference type="InterPro" id="IPR018490">
    <property type="entry name" value="cNMP-bd_dom_sf"/>
</dbReference>
<proteinExistence type="predicted"/>
<reference evidence="6 7" key="1">
    <citation type="submission" date="2024-03" db="EMBL/GenBank/DDBJ databases">
        <title>Human intestinal bacterial collection.</title>
        <authorList>
            <person name="Pauvert C."/>
            <person name="Hitch T.C.A."/>
            <person name="Clavel T."/>
        </authorList>
    </citation>
    <scope>NUCLEOTIDE SEQUENCE [LARGE SCALE GENOMIC DNA]</scope>
    <source>
        <strain evidence="6 7">CLA-AA-H81</strain>
    </source>
</reference>
<dbReference type="PROSITE" id="PS51063">
    <property type="entry name" value="HTH_CRP_2"/>
    <property type="match status" value="1"/>
</dbReference>
<keyword evidence="1" id="KW-0805">Transcription regulation</keyword>
<evidence type="ECO:0000256" key="2">
    <source>
        <dbReference type="ARBA" id="ARBA00023125"/>
    </source>
</evidence>
<dbReference type="Pfam" id="PF13545">
    <property type="entry name" value="HTH_Crp_2"/>
    <property type="match status" value="1"/>
</dbReference>
<keyword evidence="7" id="KW-1185">Reference proteome</keyword>
<dbReference type="InterPro" id="IPR000595">
    <property type="entry name" value="cNMP-bd_dom"/>
</dbReference>
<dbReference type="RefSeq" id="WP_020310959.1">
    <property type="nucleotide sequence ID" value="NZ_JBBMEU010000025.1"/>
</dbReference>
<evidence type="ECO:0000313" key="6">
    <source>
        <dbReference type="EMBL" id="MEQ2422171.1"/>
    </source>
</evidence>